<dbReference type="GO" id="GO:0005737">
    <property type="term" value="C:cytoplasm"/>
    <property type="evidence" value="ECO:0007669"/>
    <property type="project" value="UniProtKB-SubCell"/>
</dbReference>
<feature type="binding site" evidence="13">
    <location>
        <position position="327"/>
    </location>
    <ligand>
        <name>S-adenosyl-L-methionine</name>
        <dbReference type="ChEBI" id="CHEBI:59789"/>
    </ligand>
</feature>
<feature type="active site" description="Nucleophile" evidence="13">
    <location>
        <position position="380"/>
    </location>
</feature>
<sequence>MSAASPSDLGPPLWRLLQATQLVVCDVRKGRSLTAALATVPSELRSGVQALSFQAMRQHGRAQAVLNRLAARKPPEALAGLLITALALLLQATPAYADHVLVDQAVTAAQRHAGMRKQAGFVNACLRRFLREREQLLAELDEVAQWNHPAWWVARVRRDHPQDWQAVLQASQQAAPLVLRVNRLRIDRPAFLDALAAAGVAAQPVGEAGVRLARSLPVTQLPGYADGWFSVQDLAAQLAAPLLMQGLNARQPLRLLDACAAPGGKTAHLLEVAPDAELLALEIEATRVPRIHDNLARLQLNAEVRCADAADVAGWWDGQAFDGILLDAPCSASGIVRRHPDVPWLRRAADIEALVQTQRNLLERLWPVLRPGGTLVYATCSVFKAEGEDQIRLFLQRHSDAQACAAPGHLLPGVSASASDAGENSIREHDGFFYARLHKRLA</sequence>
<dbReference type="Pfam" id="PF22458">
    <property type="entry name" value="RsmF-B_ferredox"/>
    <property type="match status" value="1"/>
</dbReference>
<dbReference type="FunFam" id="3.40.50.150:FF:000022">
    <property type="entry name" value="Ribosomal RNA small subunit methyltransferase B"/>
    <property type="match status" value="1"/>
</dbReference>
<dbReference type="EMBL" id="CP021455">
    <property type="protein sequence ID" value="ARU06497.1"/>
    <property type="molecule type" value="Genomic_DNA"/>
</dbReference>
<dbReference type="AlphaFoldDB" id="A0A1Y0ES64"/>
<dbReference type="Pfam" id="PF01029">
    <property type="entry name" value="NusB"/>
    <property type="match status" value="1"/>
</dbReference>
<dbReference type="RefSeq" id="WP_087283722.1">
    <property type="nucleotide sequence ID" value="NZ_CP021455.1"/>
</dbReference>
<name>A0A1Y0ES64_9BURK</name>
<dbReference type="Gene3D" id="3.40.50.150">
    <property type="entry name" value="Vaccinia Virus protein VP39"/>
    <property type="match status" value="1"/>
</dbReference>
<dbReference type="InterPro" id="IPR054728">
    <property type="entry name" value="RsmB-like_ferredoxin"/>
</dbReference>
<evidence type="ECO:0000256" key="11">
    <source>
        <dbReference type="ARBA" id="ARBA00031088"/>
    </source>
</evidence>
<dbReference type="InterPro" id="IPR049560">
    <property type="entry name" value="MeTrfase_RsmB-F_NOP2_cat"/>
</dbReference>
<dbReference type="InterPro" id="IPR035926">
    <property type="entry name" value="NusB-like_sf"/>
</dbReference>
<dbReference type="OrthoDB" id="9810297at2"/>
<dbReference type="SUPFAM" id="SSF48013">
    <property type="entry name" value="NusB-like"/>
    <property type="match status" value="1"/>
</dbReference>
<reference evidence="15 16" key="1">
    <citation type="submission" date="2017-05" db="EMBL/GenBank/DDBJ databases">
        <authorList>
            <person name="Song R."/>
            <person name="Chenine A.L."/>
            <person name="Ruprecht R.M."/>
        </authorList>
    </citation>
    <scope>NUCLEOTIDE SEQUENCE [LARGE SCALE GENOMIC DNA]</scope>
    <source>
        <strain evidence="15 16">DSM 26136</strain>
    </source>
</reference>
<keyword evidence="9 13" id="KW-0694">RNA-binding</keyword>
<dbReference type="EC" id="2.1.1.176" evidence="3"/>
<evidence type="ECO:0000256" key="13">
    <source>
        <dbReference type="PROSITE-ProRule" id="PRU01023"/>
    </source>
</evidence>
<dbReference type="CDD" id="cd02440">
    <property type="entry name" value="AdoMet_MTases"/>
    <property type="match status" value="1"/>
</dbReference>
<dbReference type="PRINTS" id="PR02008">
    <property type="entry name" value="RCMTFAMILY"/>
</dbReference>
<dbReference type="KEGG" id="cser:CCO03_19165"/>
<dbReference type="PANTHER" id="PTHR22807">
    <property type="entry name" value="NOP2 YEAST -RELATED NOL1/NOP2/FMU SUN DOMAIN-CONTAINING"/>
    <property type="match status" value="1"/>
</dbReference>
<keyword evidence="16" id="KW-1185">Reference proteome</keyword>
<evidence type="ECO:0000313" key="15">
    <source>
        <dbReference type="EMBL" id="ARU06497.1"/>
    </source>
</evidence>
<feature type="domain" description="SAM-dependent MTase RsmB/NOP-type" evidence="14">
    <location>
        <begin position="167"/>
        <end position="440"/>
    </location>
</feature>
<dbReference type="SUPFAM" id="SSF53335">
    <property type="entry name" value="S-adenosyl-L-methionine-dependent methyltransferases"/>
    <property type="match status" value="1"/>
</dbReference>
<dbReference type="NCBIfam" id="TIGR00563">
    <property type="entry name" value="rsmB"/>
    <property type="match status" value="1"/>
</dbReference>
<feature type="binding site" evidence="13">
    <location>
        <position position="308"/>
    </location>
    <ligand>
        <name>S-adenosyl-L-methionine</name>
        <dbReference type="ChEBI" id="CHEBI:59789"/>
    </ligand>
</feature>
<evidence type="ECO:0000256" key="6">
    <source>
        <dbReference type="ARBA" id="ARBA00022603"/>
    </source>
</evidence>
<dbReference type="InterPro" id="IPR029063">
    <property type="entry name" value="SAM-dependent_MTases_sf"/>
</dbReference>
<evidence type="ECO:0000256" key="10">
    <source>
        <dbReference type="ARBA" id="ARBA00030399"/>
    </source>
</evidence>
<evidence type="ECO:0000256" key="9">
    <source>
        <dbReference type="ARBA" id="ARBA00022884"/>
    </source>
</evidence>
<evidence type="ECO:0000256" key="4">
    <source>
        <dbReference type="ARBA" id="ARBA00022490"/>
    </source>
</evidence>
<comment type="similarity">
    <text evidence="13">Belongs to the class I-like SAM-binding methyltransferase superfamily. RsmB/NOP family.</text>
</comment>
<keyword evidence="6 13" id="KW-0489">Methyltransferase</keyword>
<dbReference type="Proteomes" id="UP000196138">
    <property type="component" value="Chromosome"/>
</dbReference>
<keyword evidence="7 13" id="KW-0808">Transferase</keyword>
<feature type="binding site" evidence="13">
    <location>
        <begin position="259"/>
        <end position="265"/>
    </location>
    <ligand>
        <name>S-adenosyl-L-methionine</name>
        <dbReference type="ChEBI" id="CHEBI:59789"/>
    </ligand>
</feature>
<evidence type="ECO:0000256" key="7">
    <source>
        <dbReference type="ARBA" id="ARBA00022679"/>
    </source>
</evidence>
<dbReference type="InterPro" id="IPR004573">
    <property type="entry name" value="rRNA_ssu_MeTfrase_B"/>
</dbReference>
<dbReference type="GO" id="GO:0003723">
    <property type="term" value="F:RNA binding"/>
    <property type="evidence" value="ECO:0007669"/>
    <property type="project" value="UniProtKB-UniRule"/>
</dbReference>
<keyword evidence="5" id="KW-0698">rRNA processing</keyword>
<evidence type="ECO:0000256" key="12">
    <source>
        <dbReference type="ARBA" id="ARBA00047283"/>
    </source>
</evidence>
<evidence type="ECO:0000256" key="8">
    <source>
        <dbReference type="ARBA" id="ARBA00022691"/>
    </source>
</evidence>
<dbReference type="PROSITE" id="PS51686">
    <property type="entry name" value="SAM_MT_RSMB_NOP"/>
    <property type="match status" value="1"/>
</dbReference>
<accession>A0A1Y0ES64</accession>
<dbReference type="PANTHER" id="PTHR22807:SF61">
    <property type="entry name" value="NOL1_NOP2_SUN FAMILY PROTEIN _ ANTITERMINATION NUSB DOMAIN-CONTAINING PROTEIN"/>
    <property type="match status" value="1"/>
</dbReference>
<dbReference type="Gene3D" id="3.30.70.1170">
    <property type="entry name" value="Sun protein, domain 3"/>
    <property type="match status" value="1"/>
</dbReference>
<organism evidence="15 16">
    <name type="scientific">Comamonas serinivorans</name>
    <dbReference type="NCBI Taxonomy" id="1082851"/>
    <lineage>
        <taxon>Bacteria</taxon>
        <taxon>Pseudomonadati</taxon>
        <taxon>Pseudomonadota</taxon>
        <taxon>Betaproteobacteria</taxon>
        <taxon>Burkholderiales</taxon>
        <taxon>Comamonadaceae</taxon>
        <taxon>Comamonas</taxon>
    </lineage>
</organism>
<evidence type="ECO:0000256" key="1">
    <source>
        <dbReference type="ARBA" id="ARBA00002724"/>
    </source>
</evidence>
<dbReference type="Pfam" id="PF01189">
    <property type="entry name" value="Methyltr_RsmB-F"/>
    <property type="match status" value="1"/>
</dbReference>
<comment type="catalytic activity">
    <reaction evidence="12">
        <text>cytidine(967) in 16S rRNA + S-adenosyl-L-methionine = 5-methylcytidine(967) in 16S rRNA + S-adenosyl-L-homocysteine + H(+)</text>
        <dbReference type="Rhea" id="RHEA:42748"/>
        <dbReference type="Rhea" id="RHEA-COMP:10219"/>
        <dbReference type="Rhea" id="RHEA-COMP:10220"/>
        <dbReference type="ChEBI" id="CHEBI:15378"/>
        <dbReference type="ChEBI" id="CHEBI:57856"/>
        <dbReference type="ChEBI" id="CHEBI:59789"/>
        <dbReference type="ChEBI" id="CHEBI:74483"/>
        <dbReference type="ChEBI" id="CHEBI:82748"/>
        <dbReference type="EC" id="2.1.1.176"/>
    </reaction>
</comment>
<keyword evidence="4" id="KW-0963">Cytoplasm</keyword>
<keyword evidence="8 13" id="KW-0949">S-adenosyl-L-methionine</keyword>
<evidence type="ECO:0000313" key="16">
    <source>
        <dbReference type="Proteomes" id="UP000196138"/>
    </source>
</evidence>
<dbReference type="InterPro" id="IPR001678">
    <property type="entry name" value="MeTrfase_RsmB-F_NOP2_dom"/>
</dbReference>
<dbReference type="GO" id="GO:0006355">
    <property type="term" value="P:regulation of DNA-templated transcription"/>
    <property type="evidence" value="ECO:0007669"/>
    <property type="project" value="InterPro"/>
</dbReference>
<protein>
    <recommendedName>
        <fullName evidence="3">16S rRNA (cytosine(967)-C(5))-methyltransferase</fullName>
        <ecNumber evidence="3">2.1.1.176</ecNumber>
    </recommendedName>
    <alternativeName>
        <fullName evidence="10">16S rRNA m5C967 methyltransferase</fullName>
    </alternativeName>
    <alternativeName>
        <fullName evidence="11">rRNA (cytosine-C(5)-)-methyltransferase RsmB</fullName>
    </alternativeName>
</protein>
<dbReference type="InterPro" id="IPR023267">
    <property type="entry name" value="RCMT"/>
</dbReference>
<comment type="function">
    <text evidence="1">Specifically methylates the cytosine at position 967 (m5C967) of 16S rRNA.</text>
</comment>
<gene>
    <name evidence="15" type="ORF">CCO03_19165</name>
</gene>
<dbReference type="NCBIfam" id="NF008149">
    <property type="entry name" value="PRK10901.1"/>
    <property type="match status" value="1"/>
</dbReference>
<evidence type="ECO:0000256" key="3">
    <source>
        <dbReference type="ARBA" id="ARBA00012140"/>
    </source>
</evidence>
<dbReference type="GO" id="GO:0008649">
    <property type="term" value="F:rRNA methyltransferase activity"/>
    <property type="evidence" value="ECO:0007669"/>
    <property type="project" value="InterPro"/>
</dbReference>
<dbReference type="InterPro" id="IPR006027">
    <property type="entry name" value="NusB_RsmB_TIM44"/>
</dbReference>
<feature type="binding site" evidence="13">
    <location>
        <position position="282"/>
    </location>
    <ligand>
        <name>S-adenosyl-L-methionine</name>
        <dbReference type="ChEBI" id="CHEBI:59789"/>
    </ligand>
</feature>
<comment type="subcellular location">
    <subcellularLocation>
        <location evidence="2">Cytoplasm</location>
    </subcellularLocation>
</comment>
<evidence type="ECO:0000256" key="2">
    <source>
        <dbReference type="ARBA" id="ARBA00004496"/>
    </source>
</evidence>
<evidence type="ECO:0000256" key="5">
    <source>
        <dbReference type="ARBA" id="ARBA00022552"/>
    </source>
</evidence>
<evidence type="ECO:0000259" key="14">
    <source>
        <dbReference type="PROSITE" id="PS51686"/>
    </source>
</evidence>
<proteinExistence type="inferred from homology"/>
<dbReference type="Gene3D" id="1.10.940.10">
    <property type="entry name" value="NusB-like"/>
    <property type="match status" value="1"/>
</dbReference>